<feature type="chain" id="PRO_5011475511" description="HmuY protein" evidence="1">
    <location>
        <begin position="24"/>
        <end position="259"/>
    </location>
</feature>
<reference evidence="3" key="1">
    <citation type="submission" date="2016-10" db="EMBL/GenBank/DDBJ databases">
        <authorList>
            <person name="Varghese N."/>
            <person name="Submissions S."/>
        </authorList>
    </citation>
    <scope>NUCLEOTIDE SEQUENCE [LARGE SCALE GENOMIC DNA]</scope>
    <source>
        <strain evidence="3">ATCC 25963</strain>
    </source>
</reference>
<name>A0A1I2ASF8_9BACT</name>
<dbReference type="AlphaFoldDB" id="A0A1I2ASF8"/>
<gene>
    <name evidence="2" type="ORF">SAMN02745121_04352</name>
</gene>
<keyword evidence="1" id="KW-0732">Signal</keyword>
<proteinExistence type="predicted"/>
<protein>
    <recommendedName>
        <fullName evidence="4">HmuY protein</fullName>
    </recommendedName>
</protein>
<dbReference type="STRING" id="54.SAMN02745121_04352"/>
<organism evidence="2 3">
    <name type="scientific">Nannocystis exedens</name>
    <dbReference type="NCBI Taxonomy" id="54"/>
    <lineage>
        <taxon>Bacteria</taxon>
        <taxon>Pseudomonadati</taxon>
        <taxon>Myxococcota</taxon>
        <taxon>Polyangia</taxon>
        <taxon>Nannocystales</taxon>
        <taxon>Nannocystaceae</taxon>
        <taxon>Nannocystis</taxon>
    </lineage>
</organism>
<evidence type="ECO:0000313" key="3">
    <source>
        <dbReference type="Proteomes" id="UP000199400"/>
    </source>
</evidence>
<accession>A0A1I2ASF8</accession>
<dbReference type="Proteomes" id="UP000199400">
    <property type="component" value="Unassembled WGS sequence"/>
</dbReference>
<feature type="signal peptide" evidence="1">
    <location>
        <begin position="1"/>
        <end position="23"/>
    </location>
</feature>
<dbReference type="RefSeq" id="WP_096332002.1">
    <property type="nucleotide sequence ID" value="NZ_FOMX01000014.1"/>
</dbReference>
<sequence>MQTNLNIHLGALLGAVLVLGASACDDAESNETALDGAAAEDGDVETLAEIELEGAAIRFTRAANGAVVVAEEGPFDKPSYIGYFAVEFEATPLEMFLALEPDGDAPEELVLQHAAQTSERPRQLSAPNFSFRSVSQTEYGTSCAQADDGAWFDNEWTTRGWTWHWYYSGSTSNTSTPTKTTSNFITHLCNYSVTPNALYSLSHYLYDQTSGTVLIADNDFVNVGNRSVFYVTSQSGQYRAQAAFGSGASGSYRLGGMAP</sequence>
<evidence type="ECO:0000313" key="2">
    <source>
        <dbReference type="EMBL" id="SFE46924.1"/>
    </source>
</evidence>
<dbReference type="EMBL" id="FOMX01000014">
    <property type="protein sequence ID" value="SFE46924.1"/>
    <property type="molecule type" value="Genomic_DNA"/>
</dbReference>
<evidence type="ECO:0008006" key="4">
    <source>
        <dbReference type="Google" id="ProtNLM"/>
    </source>
</evidence>
<evidence type="ECO:0000256" key="1">
    <source>
        <dbReference type="SAM" id="SignalP"/>
    </source>
</evidence>
<keyword evidence="3" id="KW-1185">Reference proteome</keyword>